<dbReference type="Proteomes" id="UP000576368">
    <property type="component" value="Unassembled WGS sequence"/>
</dbReference>
<dbReference type="Proteomes" id="UP001302374">
    <property type="component" value="Chromosome"/>
</dbReference>
<dbReference type="InterPro" id="IPR032508">
    <property type="entry name" value="FecR_C"/>
</dbReference>
<dbReference type="PIRSF" id="PIRSF018266">
    <property type="entry name" value="FecR"/>
    <property type="match status" value="1"/>
</dbReference>
<keyword evidence="1" id="KW-0812">Transmembrane</keyword>
<sequence length="384" mass="44582">MNYPKGLEQWIVEMLQGELDEEQRQKLESWLEEDPANRELLDKIREEKRWQGGIRQIAYFDDKMDWSAVLQTSFRRRRVIRMYRACAVAGIVLLLGVGGLFLMQKPEKTRVIIARVQPHEVKLNTASGKSYSLDLAGDIITEETVLKSDGKKLMFEAREQANGKVEWNTVDVPRGGTYNVELSDGTEVFLNAESILRFPNSFEEGTCREIWIDGEAYFKVKRDEAHPFVVHTGNIEVEVLGTEFNLMAYHQNPEEHVTLVRGKVKVRDCERRGEVVLTPGVQAVFDKDREIMTSQKVDVGYYTAWMEDLFAFRETPFDEVMRILARWYDFEFFFQNPDVQDFIYSGKVARYATLNEVLDVFRQTGDLDFDVKDKVVIVRRVSSL</sequence>
<gene>
    <name evidence="6" type="ORF">F1644_02205</name>
    <name evidence="5" type="ORF">GGR15_002130</name>
</gene>
<dbReference type="RefSeq" id="WP_118302189.1">
    <property type="nucleotide sequence ID" value="NZ_BMPA01000007.1"/>
</dbReference>
<organism evidence="5 7">
    <name type="scientific">Butyricimonas paravirosa</name>
    <dbReference type="NCBI Taxonomy" id="1472417"/>
    <lineage>
        <taxon>Bacteria</taxon>
        <taxon>Pseudomonadati</taxon>
        <taxon>Bacteroidota</taxon>
        <taxon>Bacteroidia</taxon>
        <taxon>Bacteroidales</taxon>
        <taxon>Odoribacteraceae</taxon>
        <taxon>Butyricimonas</taxon>
    </lineage>
</organism>
<dbReference type="InterPro" id="IPR006860">
    <property type="entry name" value="FecR"/>
</dbReference>
<keyword evidence="1" id="KW-1133">Transmembrane helix</keyword>
<feature type="domain" description="FecR protein" evidence="2">
    <location>
        <begin position="170"/>
        <end position="265"/>
    </location>
</feature>
<evidence type="ECO:0000313" key="6">
    <source>
        <dbReference type="EMBL" id="WOF11157.1"/>
    </source>
</evidence>
<evidence type="ECO:0000313" key="8">
    <source>
        <dbReference type="Proteomes" id="UP001302374"/>
    </source>
</evidence>
<feature type="domain" description="FecR N-terminal" evidence="3">
    <location>
        <begin position="9"/>
        <end position="40"/>
    </location>
</feature>
<dbReference type="InterPro" id="IPR012373">
    <property type="entry name" value="Ferrdict_sens_TM"/>
</dbReference>
<dbReference type="Gene3D" id="3.55.50.30">
    <property type="match status" value="1"/>
</dbReference>
<name>A0A7X5YDR1_9BACT</name>
<evidence type="ECO:0000259" key="4">
    <source>
        <dbReference type="Pfam" id="PF16344"/>
    </source>
</evidence>
<proteinExistence type="predicted"/>
<reference evidence="6 8" key="1">
    <citation type="submission" date="2019-09" db="EMBL/GenBank/DDBJ databases">
        <title>Butyricimonas paravirosa DSM 105722 (=214-4 = JCM 18677 = CCUG 65563).</title>
        <authorList>
            <person name="Le Roy T."/>
            <person name="Cani P.D."/>
        </authorList>
    </citation>
    <scope>NUCLEOTIDE SEQUENCE [LARGE SCALE GENOMIC DNA]</scope>
    <source>
        <strain evidence="6 8">DSM 105722</strain>
    </source>
</reference>
<dbReference type="PANTHER" id="PTHR30273">
    <property type="entry name" value="PERIPLASMIC SIGNAL SENSOR AND SIGMA FACTOR ACTIVATOR FECR-RELATED"/>
    <property type="match status" value="1"/>
</dbReference>
<dbReference type="Gene3D" id="2.60.120.1440">
    <property type="match status" value="1"/>
</dbReference>
<dbReference type="AlphaFoldDB" id="A0A7X5YDR1"/>
<reference evidence="5 7" key="2">
    <citation type="submission" date="2020-03" db="EMBL/GenBank/DDBJ databases">
        <title>Genomic Encyclopedia of Type Strains, Phase IV (KMG-IV): sequencing the most valuable type-strain genomes for metagenomic binning, comparative biology and taxonomic classification.</title>
        <authorList>
            <person name="Goeker M."/>
        </authorList>
    </citation>
    <scope>NUCLEOTIDE SEQUENCE [LARGE SCALE GENOMIC DNA]</scope>
    <source>
        <strain evidence="5 7">DSM 105722</strain>
    </source>
</reference>
<evidence type="ECO:0000313" key="5">
    <source>
        <dbReference type="EMBL" id="NJC18503.1"/>
    </source>
</evidence>
<evidence type="ECO:0000259" key="3">
    <source>
        <dbReference type="Pfam" id="PF16220"/>
    </source>
</evidence>
<dbReference type="Pfam" id="PF16344">
    <property type="entry name" value="FecR_C"/>
    <property type="match status" value="1"/>
</dbReference>
<accession>A0A7X5YDR1</accession>
<dbReference type="PANTHER" id="PTHR30273:SF2">
    <property type="entry name" value="PROTEIN FECR"/>
    <property type="match status" value="1"/>
</dbReference>
<keyword evidence="1" id="KW-0472">Membrane</keyword>
<evidence type="ECO:0000256" key="1">
    <source>
        <dbReference type="SAM" id="Phobius"/>
    </source>
</evidence>
<dbReference type="Pfam" id="PF04773">
    <property type="entry name" value="FecR"/>
    <property type="match status" value="1"/>
</dbReference>
<dbReference type="InterPro" id="IPR032623">
    <property type="entry name" value="FecR_N"/>
</dbReference>
<dbReference type="EMBL" id="CP043839">
    <property type="protein sequence ID" value="WOF11157.1"/>
    <property type="molecule type" value="Genomic_DNA"/>
</dbReference>
<keyword evidence="8" id="KW-1185">Reference proteome</keyword>
<dbReference type="GO" id="GO:0016989">
    <property type="term" value="F:sigma factor antagonist activity"/>
    <property type="evidence" value="ECO:0007669"/>
    <property type="project" value="TreeGrafter"/>
</dbReference>
<dbReference type="Pfam" id="PF16220">
    <property type="entry name" value="DUF4880"/>
    <property type="match status" value="1"/>
</dbReference>
<evidence type="ECO:0000313" key="7">
    <source>
        <dbReference type="Proteomes" id="UP000576368"/>
    </source>
</evidence>
<feature type="transmembrane region" description="Helical" evidence="1">
    <location>
        <begin position="82"/>
        <end position="103"/>
    </location>
</feature>
<protein>
    <submittedName>
        <fullName evidence="6">DUF4974 domain-containing protein</fullName>
    </submittedName>
    <submittedName>
        <fullName evidence="5">Ferric-dicitrate binding protein FerR (Iron transport regulator)</fullName>
    </submittedName>
</protein>
<evidence type="ECO:0000259" key="2">
    <source>
        <dbReference type="Pfam" id="PF04773"/>
    </source>
</evidence>
<dbReference type="EMBL" id="JAATLI010000007">
    <property type="protein sequence ID" value="NJC18503.1"/>
    <property type="molecule type" value="Genomic_DNA"/>
</dbReference>
<dbReference type="GeneID" id="86890075"/>
<feature type="domain" description="Protein FecR C-terminal" evidence="4">
    <location>
        <begin position="310"/>
        <end position="378"/>
    </location>
</feature>